<name>A0A8R7UDS0_TRIUA</name>
<dbReference type="EnsemblPlants" id="TuG1812G0500000293.01.T02">
    <property type="protein sequence ID" value="TuG1812G0500000293.01.T02"/>
    <property type="gene ID" value="TuG1812G0500000293.01"/>
</dbReference>
<sequence>MRQRIWPEENVAAASPGDGGGAGNASRRRAEAVVQGSARSVVAAEGGRGSRVEVAGSSVMPTERDQRGKEQGVASHGGLPSASLFHTFLCTISSASETILFLERDLRWCPTL</sequence>
<accession>A0A8R7UDS0</accession>
<dbReference type="Proteomes" id="UP000015106">
    <property type="component" value="Chromosome 5"/>
</dbReference>
<protein>
    <submittedName>
        <fullName evidence="2">Uncharacterized protein</fullName>
    </submittedName>
</protein>
<keyword evidence="3" id="KW-1185">Reference proteome</keyword>
<dbReference type="EnsemblPlants" id="TuG1812G0500000293.01.T01">
    <property type="protein sequence ID" value="TuG1812G0500000293.01.T01"/>
    <property type="gene ID" value="TuG1812G0500000293.01"/>
</dbReference>
<organism evidence="2 3">
    <name type="scientific">Triticum urartu</name>
    <name type="common">Red wild einkorn</name>
    <name type="synonym">Crithodium urartu</name>
    <dbReference type="NCBI Taxonomy" id="4572"/>
    <lineage>
        <taxon>Eukaryota</taxon>
        <taxon>Viridiplantae</taxon>
        <taxon>Streptophyta</taxon>
        <taxon>Embryophyta</taxon>
        <taxon>Tracheophyta</taxon>
        <taxon>Spermatophyta</taxon>
        <taxon>Magnoliopsida</taxon>
        <taxon>Liliopsida</taxon>
        <taxon>Poales</taxon>
        <taxon>Poaceae</taxon>
        <taxon>BOP clade</taxon>
        <taxon>Pooideae</taxon>
        <taxon>Triticodae</taxon>
        <taxon>Triticeae</taxon>
        <taxon>Triticinae</taxon>
        <taxon>Triticum</taxon>
    </lineage>
</organism>
<dbReference type="Gramene" id="TuG1812G0500000293.01.T02">
    <property type="protein sequence ID" value="TuG1812G0500000293.01.T02"/>
    <property type="gene ID" value="TuG1812G0500000293.01"/>
</dbReference>
<feature type="region of interest" description="Disordered" evidence="1">
    <location>
        <begin position="1"/>
        <end position="76"/>
    </location>
</feature>
<evidence type="ECO:0000313" key="3">
    <source>
        <dbReference type="Proteomes" id="UP000015106"/>
    </source>
</evidence>
<dbReference type="Gramene" id="TuG1812G0500000293.01.T01">
    <property type="protein sequence ID" value="TuG1812G0500000293.01.T01"/>
    <property type="gene ID" value="TuG1812G0500000293.01"/>
</dbReference>
<dbReference type="AlphaFoldDB" id="A0A8R7UDS0"/>
<evidence type="ECO:0000256" key="1">
    <source>
        <dbReference type="SAM" id="MobiDB-lite"/>
    </source>
</evidence>
<reference evidence="2" key="3">
    <citation type="submission" date="2022-06" db="UniProtKB">
        <authorList>
            <consortium name="EnsemblPlants"/>
        </authorList>
    </citation>
    <scope>IDENTIFICATION</scope>
</reference>
<proteinExistence type="predicted"/>
<evidence type="ECO:0000313" key="2">
    <source>
        <dbReference type="EnsemblPlants" id="TuG1812G0500000293.01.T02"/>
    </source>
</evidence>
<reference evidence="2" key="2">
    <citation type="submission" date="2018-03" db="EMBL/GenBank/DDBJ databases">
        <title>The Triticum urartu genome reveals the dynamic nature of wheat genome evolution.</title>
        <authorList>
            <person name="Ling H."/>
            <person name="Ma B."/>
            <person name="Shi X."/>
            <person name="Liu H."/>
            <person name="Dong L."/>
            <person name="Sun H."/>
            <person name="Cao Y."/>
            <person name="Gao Q."/>
            <person name="Zheng S."/>
            <person name="Li Y."/>
            <person name="Yu Y."/>
            <person name="Du H."/>
            <person name="Qi M."/>
            <person name="Li Y."/>
            <person name="Yu H."/>
            <person name="Cui Y."/>
            <person name="Wang N."/>
            <person name="Chen C."/>
            <person name="Wu H."/>
            <person name="Zhao Y."/>
            <person name="Zhang J."/>
            <person name="Li Y."/>
            <person name="Zhou W."/>
            <person name="Zhang B."/>
            <person name="Hu W."/>
            <person name="Eijk M."/>
            <person name="Tang J."/>
            <person name="Witsenboer H."/>
            <person name="Zhao S."/>
            <person name="Li Z."/>
            <person name="Zhang A."/>
            <person name="Wang D."/>
            <person name="Liang C."/>
        </authorList>
    </citation>
    <scope>NUCLEOTIDE SEQUENCE [LARGE SCALE GENOMIC DNA]</scope>
    <source>
        <strain evidence="2">cv. G1812</strain>
    </source>
</reference>
<reference evidence="3" key="1">
    <citation type="journal article" date="2013" name="Nature">
        <title>Draft genome of the wheat A-genome progenitor Triticum urartu.</title>
        <authorList>
            <person name="Ling H.Q."/>
            <person name="Zhao S."/>
            <person name="Liu D."/>
            <person name="Wang J."/>
            <person name="Sun H."/>
            <person name="Zhang C."/>
            <person name="Fan H."/>
            <person name="Li D."/>
            <person name="Dong L."/>
            <person name="Tao Y."/>
            <person name="Gao C."/>
            <person name="Wu H."/>
            <person name="Li Y."/>
            <person name="Cui Y."/>
            <person name="Guo X."/>
            <person name="Zheng S."/>
            <person name="Wang B."/>
            <person name="Yu K."/>
            <person name="Liang Q."/>
            <person name="Yang W."/>
            <person name="Lou X."/>
            <person name="Chen J."/>
            <person name="Feng M."/>
            <person name="Jian J."/>
            <person name="Zhang X."/>
            <person name="Luo G."/>
            <person name="Jiang Y."/>
            <person name="Liu J."/>
            <person name="Wang Z."/>
            <person name="Sha Y."/>
            <person name="Zhang B."/>
            <person name="Wu H."/>
            <person name="Tang D."/>
            <person name="Shen Q."/>
            <person name="Xue P."/>
            <person name="Zou S."/>
            <person name="Wang X."/>
            <person name="Liu X."/>
            <person name="Wang F."/>
            <person name="Yang Y."/>
            <person name="An X."/>
            <person name="Dong Z."/>
            <person name="Zhang K."/>
            <person name="Zhang X."/>
            <person name="Luo M.C."/>
            <person name="Dvorak J."/>
            <person name="Tong Y."/>
            <person name="Wang J."/>
            <person name="Yang H."/>
            <person name="Li Z."/>
            <person name="Wang D."/>
            <person name="Zhang A."/>
            <person name="Wang J."/>
        </authorList>
    </citation>
    <scope>NUCLEOTIDE SEQUENCE</scope>
    <source>
        <strain evidence="3">cv. G1812</strain>
    </source>
</reference>